<dbReference type="GO" id="GO:0017000">
    <property type="term" value="P:antibiotic biosynthetic process"/>
    <property type="evidence" value="ECO:0007669"/>
    <property type="project" value="UniProtKB-ARBA"/>
</dbReference>
<evidence type="ECO:0000313" key="3">
    <source>
        <dbReference type="Proteomes" id="UP000002257"/>
    </source>
</evidence>
<dbReference type="Gene3D" id="3.40.50.2000">
    <property type="entry name" value="Glycogen Phosphorylase B"/>
    <property type="match status" value="2"/>
</dbReference>
<gene>
    <name evidence="2" type="ordered locus">Msil_3906</name>
</gene>
<dbReference type="HOGENOM" id="CLU_000537_4_1_5"/>
<dbReference type="OrthoDB" id="6620093at2"/>
<accession>B8EMV8</accession>
<dbReference type="PANTHER" id="PTHR48050">
    <property type="entry name" value="STEROL 3-BETA-GLUCOSYLTRANSFERASE"/>
    <property type="match status" value="1"/>
</dbReference>
<keyword evidence="3" id="KW-1185">Reference proteome</keyword>
<feature type="domain" description="Erythromycin biosynthesis protein CIII-like C-terminal" evidence="1">
    <location>
        <begin position="291"/>
        <end position="425"/>
    </location>
</feature>
<dbReference type="InterPro" id="IPR050426">
    <property type="entry name" value="Glycosyltransferase_28"/>
</dbReference>
<dbReference type="InterPro" id="IPR002213">
    <property type="entry name" value="UDP_glucos_trans"/>
</dbReference>
<proteinExistence type="predicted"/>
<dbReference type="KEGG" id="msl:Msil_3906"/>
<keyword evidence="2" id="KW-0808">Transferase</keyword>
<reference evidence="2 3" key="1">
    <citation type="journal article" date="2010" name="J. Bacteriol.">
        <title>Complete genome sequence of the aerobic facultative methanotroph Methylocella silvestris BL2.</title>
        <authorList>
            <person name="Chen Y."/>
            <person name="Crombie A."/>
            <person name="Rahman M.T."/>
            <person name="Dedysh S.N."/>
            <person name="Liesack W."/>
            <person name="Stott M.B."/>
            <person name="Alam M."/>
            <person name="Theisen A.R."/>
            <person name="Murrell J.C."/>
            <person name="Dunfield P.F."/>
        </authorList>
    </citation>
    <scope>NUCLEOTIDE SEQUENCE [LARGE SCALE GENOMIC DNA]</scope>
    <source>
        <strain evidence="3">DSM 15510 / CIP 108128 / LMG 27833 / NCIMB 13906 / BL2</strain>
    </source>
</reference>
<dbReference type="eggNOG" id="COG1819">
    <property type="taxonomic scope" value="Bacteria"/>
</dbReference>
<protein>
    <submittedName>
        <fullName evidence="2">UDP-glucuronosyl/UDP-glucosyltransferase</fullName>
    </submittedName>
</protein>
<dbReference type="SUPFAM" id="SSF53756">
    <property type="entry name" value="UDP-Glycosyltransferase/glycogen phosphorylase"/>
    <property type="match status" value="1"/>
</dbReference>
<dbReference type="CDD" id="cd03784">
    <property type="entry name" value="GT1_Gtf-like"/>
    <property type="match status" value="1"/>
</dbReference>
<dbReference type="PANTHER" id="PTHR48050:SF13">
    <property type="entry name" value="STEROL 3-BETA-GLUCOSYLTRANSFERASE UGT80A2"/>
    <property type="match status" value="1"/>
</dbReference>
<dbReference type="Proteomes" id="UP000002257">
    <property type="component" value="Chromosome"/>
</dbReference>
<dbReference type="FunFam" id="3.40.50.2000:FF:000072">
    <property type="entry name" value="Glycosyl transferase"/>
    <property type="match status" value="1"/>
</dbReference>
<dbReference type="CAZy" id="GT1">
    <property type="family name" value="Glycosyltransferase Family 1"/>
</dbReference>
<dbReference type="RefSeq" id="WP_012592855.1">
    <property type="nucleotide sequence ID" value="NC_011666.1"/>
</dbReference>
<organism evidence="2 3">
    <name type="scientific">Methylocella silvestris (strain DSM 15510 / CIP 108128 / LMG 27833 / NCIMB 13906 / BL2)</name>
    <dbReference type="NCBI Taxonomy" id="395965"/>
    <lineage>
        <taxon>Bacteria</taxon>
        <taxon>Pseudomonadati</taxon>
        <taxon>Pseudomonadota</taxon>
        <taxon>Alphaproteobacteria</taxon>
        <taxon>Hyphomicrobiales</taxon>
        <taxon>Beijerinckiaceae</taxon>
        <taxon>Methylocella</taxon>
    </lineage>
</organism>
<dbReference type="InterPro" id="IPR010610">
    <property type="entry name" value="EryCIII-like_C"/>
</dbReference>
<dbReference type="Pfam" id="PF06722">
    <property type="entry name" value="EryCIII-like_C"/>
    <property type="match status" value="1"/>
</dbReference>
<dbReference type="EMBL" id="CP001280">
    <property type="protein sequence ID" value="ACK52787.1"/>
    <property type="molecule type" value="Genomic_DNA"/>
</dbReference>
<sequence>MKIIIASTPATGHINPLFSLGSILVKAGHEVVGLSANAMRDPIEASGARFRAFPPPADLDFRDVDAVFPERKNIPIGPKQMLFNLERAFIEPLTAQYEGLKDVLWDFPADVIIGDNLFFGVLPMLLGPRSERPPIILCGTMFLHCRRDDGAPHFVGLHPARSEAQRQEYAAMAKEHDEAVYAPAGRTLDKVLAELGVGPLPRPMVEAVVTLPDRYLQLSVSSFEFPRRELPASVRFVGALPIIPNQAPLPAWAHELDGSRKVVLVTQGTVSNHDFGHLVAPTLEALADEKDVLVVVTTGGRSVDAIPGPIPGNARLASYLPFEWILPKIDAFVTNGGYGSVNQALSFGVPIVAAGLGEDKADVNARISWSGVGVDLQSNEPIPAAIREAVRRVLDEPVYKLRASAMAKEYRAIDTRFEILRIVEEVARGPAAGWTDASEAKQTRRAARS</sequence>
<evidence type="ECO:0000313" key="2">
    <source>
        <dbReference type="EMBL" id="ACK52787.1"/>
    </source>
</evidence>
<dbReference type="AlphaFoldDB" id="B8EMV8"/>
<dbReference type="GO" id="GO:0008194">
    <property type="term" value="F:UDP-glycosyltransferase activity"/>
    <property type="evidence" value="ECO:0007669"/>
    <property type="project" value="InterPro"/>
</dbReference>
<dbReference type="STRING" id="395965.Msil_3906"/>
<name>B8EMV8_METSB</name>
<dbReference type="GO" id="GO:0016758">
    <property type="term" value="F:hexosyltransferase activity"/>
    <property type="evidence" value="ECO:0007669"/>
    <property type="project" value="UniProtKB-ARBA"/>
</dbReference>
<evidence type="ECO:0000259" key="1">
    <source>
        <dbReference type="Pfam" id="PF06722"/>
    </source>
</evidence>